<organism evidence="4">
    <name type="scientific">Perkinsus marinus (strain ATCC 50983 / TXsc)</name>
    <dbReference type="NCBI Taxonomy" id="423536"/>
    <lineage>
        <taxon>Eukaryota</taxon>
        <taxon>Sar</taxon>
        <taxon>Alveolata</taxon>
        <taxon>Perkinsozoa</taxon>
        <taxon>Perkinsea</taxon>
        <taxon>Perkinsida</taxon>
        <taxon>Perkinsidae</taxon>
        <taxon>Perkinsus</taxon>
    </lineage>
</organism>
<dbReference type="PANTHER" id="PTHR12461:SF100">
    <property type="entry name" value="JMJC DOMAIN-CONTAINING PROTEIN 4"/>
    <property type="match status" value="1"/>
</dbReference>
<dbReference type="GeneID" id="9041737"/>
<dbReference type="RefSeq" id="XP_002773632.1">
    <property type="nucleotide sequence ID" value="XM_002773586.1"/>
</dbReference>
<keyword evidence="4" id="KW-1185">Reference proteome</keyword>
<accession>C5LCU5</accession>
<evidence type="ECO:0000313" key="3">
    <source>
        <dbReference type="EMBL" id="EER05448.1"/>
    </source>
</evidence>
<dbReference type="SUPFAM" id="SSF51197">
    <property type="entry name" value="Clavaminate synthase-like"/>
    <property type="match status" value="1"/>
</dbReference>
<reference evidence="3 4" key="1">
    <citation type="submission" date="2008-07" db="EMBL/GenBank/DDBJ databases">
        <authorList>
            <person name="El-Sayed N."/>
            <person name="Caler E."/>
            <person name="Inman J."/>
            <person name="Amedeo P."/>
            <person name="Hass B."/>
            <person name="Wortman J."/>
        </authorList>
    </citation>
    <scope>NUCLEOTIDE SEQUENCE [LARGE SCALE GENOMIC DNA]</scope>
    <source>
        <strain evidence="4">ATCC 50983 / TXsc</strain>
    </source>
</reference>
<dbReference type="Proteomes" id="UP000007800">
    <property type="component" value="Unassembled WGS sequence"/>
</dbReference>
<evidence type="ECO:0000313" key="4">
    <source>
        <dbReference type="Proteomes" id="UP000007800"/>
    </source>
</evidence>
<dbReference type="AlphaFoldDB" id="C5LCU5"/>
<protein>
    <recommendedName>
        <fullName evidence="2">Cupin-like domain-containing protein</fullName>
    </recommendedName>
</protein>
<dbReference type="Gene3D" id="2.60.120.650">
    <property type="entry name" value="Cupin"/>
    <property type="match status" value="1"/>
</dbReference>
<evidence type="ECO:0000259" key="2">
    <source>
        <dbReference type="Pfam" id="PF13621"/>
    </source>
</evidence>
<evidence type="ECO:0000256" key="1">
    <source>
        <dbReference type="SAM" id="MobiDB-lite"/>
    </source>
</evidence>
<name>C5LCU5_PERM5</name>
<proteinExistence type="predicted"/>
<dbReference type="InParanoid" id="C5LCU5"/>
<dbReference type="PANTHER" id="PTHR12461">
    <property type="entry name" value="HYPOXIA-INDUCIBLE FACTOR 1 ALPHA INHIBITOR-RELATED"/>
    <property type="match status" value="1"/>
</dbReference>
<feature type="region of interest" description="Disordered" evidence="1">
    <location>
        <begin position="170"/>
        <end position="190"/>
    </location>
</feature>
<dbReference type="InterPro" id="IPR041667">
    <property type="entry name" value="Cupin_8"/>
</dbReference>
<dbReference type="OrthoDB" id="415358at2759"/>
<dbReference type="Pfam" id="PF13621">
    <property type="entry name" value="Cupin_8"/>
    <property type="match status" value="1"/>
</dbReference>
<feature type="compositionally biased region" description="Acidic residues" evidence="1">
    <location>
        <begin position="170"/>
        <end position="184"/>
    </location>
</feature>
<gene>
    <name evidence="3" type="ORF">Pmar_PMAR028937</name>
</gene>
<sequence>MSNDNMIRVAGEDMVTAEERKDMSEGFGKTDWNDDKRLHIPFKDFINKVTTGKVYMTTQDIPLSEYDGGPIKRMGTHIQKLIDNKLIPKNPSILEDTGLTQYQVNMWFGDAKDGRKIFRIYSPDAITQGLNTNGVRHRLLRGSRNNGEEEEEEEEAQLDKLLDIAIAEGNFDDDDDEEEEEEEGPEGKKRKVVMEEELKTQGPSHFCNTTIITIDHTGDIMYCIQGIHNTISNSSSEIHGEYVEVELLPGDMLYLPASYFHEVISYSSTQGEEKEGGGHLAVNYWYHPPVYGGTYDKPYVDNYWSDRWDTILLA</sequence>
<dbReference type="EMBL" id="GG680922">
    <property type="protein sequence ID" value="EER05448.1"/>
    <property type="molecule type" value="Genomic_DNA"/>
</dbReference>
<feature type="domain" description="Cupin-like" evidence="2">
    <location>
        <begin position="241"/>
        <end position="289"/>
    </location>
</feature>